<organism evidence="1">
    <name type="scientific">Arundo donax</name>
    <name type="common">Giant reed</name>
    <name type="synonym">Donax arundinaceus</name>
    <dbReference type="NCBI Taxonomy" id="35708"/>
    <lineage>
        <taxon>Eukaryota</taxon>
        <taxon>Viridiplantae</taxon>
        <taxon>Streptophyta</taxon>
        <taxon>Embryophyta</taxon>
        <taxon>Tracheophyta</taxon>
        <taxon>Spermatophyta</taxon>
        <taxon>Magnoliopsida</taxon>
        <taxon>Liliopsida</taxon>
        <taxon>Poales</taxon>
        <taxon>Poaceae</taxon>
        <taxon>PACMAD clade</taxon>
        <taxon>Arundinoideae</taxon>
        <taxon>Arundineae</taxon>
        <taxon>Arundo</taxon>
    </lineage>
</organism>
<sequence length="41" mass="4604">MGGALVQIVRSAKFLPPLWSHLPLEVCYGSTRVRAHRRTAE</sequence>
<reference evidence="1" key="2">
    <citation type="journal article" date="2015" name="Data Brief">
        <title>Shoot transcriptome of the giant reed, Arundo donax.</title>
        <authorList>
            <person name="Barrero R.A."/>
            <person name="Guerrero F.D."/>
            <person name="Moolhuijzen P."/>
            <person name="Goolsby J.A."/>
            <person name="Tidwell J."/>
            <person name="Bellgard S.E."/>
            <person name="Bellgard M.I."/>
        </authorList>
    </citation>
    <scope>NUCLEOTIDE SEQUENCE</scope>
    <source>
        <tissue evidence="1">Shoot tissue taken approximately 20 cm above the soil surface</tissue>
    </source>
</reference>
<protein>
    <submittedName>
        <fullName evidence="1">Uncharacterized protein</fullName>
    </submittedName>
</protein>
<reference evidence="1" key="1">
    <citation type="submission" date="2014-09" db="EMBL/GenBank/DDBJ databases">
        <authorList>
            <person name="Magalhaes I.L.F."/>
            <person name="Oliveira U."/>
            <person name="Santos F.R."/>
            <person name="Vidigal T.H.D.A."/>
            <person name="Brescovit A.D."/>
            <person name="Santos A.J."/>
        </authorList>
    </citation>
    <scope>NUCLEOTIDE SEQUENCE</scope>
    <source>
        <tissue evidence="1">Shoot tissue taken approximately 20 cm above the soil surface</tissue>
    </source>
</reference>
<dbReference type="EMBL" id="GBRH01250600">
    <property type="protein sequence ID" value="JAD47295.1"/>
    <property type="molecule type" value="Transcribed_RNA"/>
</dbReference>
<accession>A0A0A9AEA7</accession>
<evidence type="ECO:0000313" key="1">
    <source>
        <dbReference type="EMBL" id="JAD47295.1"/>
    </source>
</evidence>
<proteinExistence type="predicted"/>
<name>A0A0A9AEA7_ARUDO</name>
<dbReference type="AlphaFoldDB" id="A0A0A9AEA7"/>